<proteinExistence type="predicted"/>
<feature type="domain" description="Tc1-like transposase DDE" evidence="1">
    <location>
        <begin position="12"/>
        <end position="129"/>
    </location>
</feature>
<gene>
    <name evidence="2" type="ORF">FYJ45_13250</name>
</gene>
<keyword evidence="3" id="KW-1185">Reference proteome</keyword>
<organism evidence="2 3">
    <name type="scientific">Eisenbergiella porci</name>
    <dbReference type="NCBI Taxonomy" id="2652274"/>
    <lineage>
        <taxon>Bacteria</taxon>
        <taxon>Bacillati</taxon>
        <taxon>Bacillota</taxon>
        <taxon>Clostridia</taxon>
        <taxon>Lachnospirales</taxon>
        <taxon>Lachnospiraceae</taxon>
        <taxon>Eisenbergiella</taxon>
    </lineage>
</organism>
<dbReference type="Proteomes" id="UP000436047">
    <property type="component" value="Unassembled WGS sequence"/>
</dbReference>
<dbReference type="InterPro" id="IPR038717">
    <property type="entry name" value="Tc1-like_DDE_dom"/>
</dbReference>
<dbReference type="Pfam" id="PF13358">
    <property type="entry name" value="DDE_3"/>
    <property type="match status" value="1"/>
</dbReference>
<reference evidence="2 3" key="1">
    <citation type="submission" date="2019-08" db="EMBL/GenBank/DDBJ databases">
        <title>In-depth cultivation of the pig gut microbiome towards novel bacterial diversity and tailored functional studies.</title>
        <authorList>
            <person name="Wylensek D."/>
            <person name="Hitch T.C.A."/>
            <person name="Clavel T."/>
        </authorList>
    </citation>
    <scope>NUCLEOTIDE SEQUENCE [LARGE SCALE GENOMIC DNA]</scope>
    <source>
        <strain evidence="2 3">WCA-389-WT-23B</strain>
    </source>
</reference>
<accession>A0A6N7W1W2</accession>
<evidence type="ECO:0000313" key="2">
    <source>
        <dbReference type="EMBL" id="MSS89231.1"/>
    </source>
</evidence>
<comment type="caution">
    <text evidence="2">The sequence shown here is derived from an EMBL/GenBank/DDBJ whole genome shotgun (WGS) entry which is preliminary data.</text>
</comment>
<protein>
    <recommendedName>
        <fullName evidence="1">Tc1-like transposase DDE domain-containing protein</fullName>
    </recommendedName>
</protein>
<dbReference type="AlphaFoldDB" id="A0A6N7W1W2"/>
<name>A0A6N7W1W2_9FIRM</name>
<sequence>MTIRAIEPLSLRTGNRLKIVFEYNRNGTYNIFTFIASLGYRRHVTVQEHRTEFDWAEGIKYLVVIYPIAKKITLMTGNLNMHKIASVYKRYPDSEARRLLKQFDTDYTPKYGSWLDMAEIDLNVMTANVYQDV</sequence>
<evidence type="ECO:0000259" key="1">
    <source>
        <dbReference type="Pfam" id="PF13358"/>
    </source>
</evidence>
<evidence type="ECO:0000313" key="3">
    <source>
        <dbReference type="Proteomes" id="UP000436047"/>
    </source>
</evidence>
<dbReference type="EMBL" id="VUMI01000020">
    <property type="protein sequence ID" value="MSS89231.1"/>
    <property type="molecule type" value="Genomic_DNA"/>
</dbReference>